<sequence>MNTFEFHDMTLTFLEGNQTLIDGGKYFGPVPRVVWGRKMPYDEKNRVSQTVDPILIQYKDHNILVDAGHGNSKLTAKQIRNEEIYSENFTLDSLKKLGLTGENIDIILVTHMHNDHIGGLSRKTESGDIVKNYPNAKIYINDIEWKEATEPNKRTQGTYLKDNWQPIEDQVILFNDSIKIMENIEMHHMGGHSNGISNIILSQNDEKMIHVSDNFITHWHNNPLYVTGIDDYPMDTIAAKEKWLTEAFEKGYYFFFYHDPYYTVIQYEPDGKTMRYSQRREKEALVPWDGEE</sequence>
<evidence type="ECO:0000256" key="1">
    <source>
        <dbReference type="ARBA" id="ARBA00007749"/>
    </source>
</evidence>
<dbReference type="GO" id="GO:0046872">
    <property type="term" value="F:metal ion binding"/>
    <property type="evidence" value="ECO:0007669"/>
    <property type="project" value="UniProtKB-KW"/>
</dbReference>
<dbReference type="InterPro" id="IPR051013">
    <property type="entry name" value="MBL_superfamily_lactonases"/>
</dbReference>
<dbReference type="AlphaFoldDB" id="A0A1H9AMU9"/>
<evidence type="ECO:0000256" key="2">
    <source>
        <dbReference type="ARBA" id="ARBA00022723"/>
    </source>
</evidence>
<dbReference type="InterPro" id="IPR001279">
    <property type="entry name" value="Metallo-B-lactamas"/>
</dbReference>
<reference evidence="6 7" key="1">
    <citation type="submission" date="2016-10" db="EMBL/GenBank/DDBJ databases">
        <authorList>
            <person name="de Groot N.N."/>
        </authorList>
    </citation>
    <scope>NUCLEOTIDE SEQUENCE [LARGE SCALE GENOMIC DNA]</scope>
    <source>
        <strain evidence="6 7">DSM 15695</strain>
    </source>
</reference>
<keyword evidence="7" id="KW-1185">Reference proteome</keyword>
<name>A0A1H9AMU9_9LACT</name>
<dbReference type="Gene3D" id="3.60.15.10">
    <property type="entry name" value="Ribonuclease Z/Hydroxyacylglutathione hydrolase-like"/>
    <property type="match status" value="1"/>
</dbReference>
<evidence type="ECO:0000256" key="3">
    <source>
        <dbReference type="ARBA" id="ARBA00022801"/>
    </source>
</evidence>
<evidence type="ECO:0000313" key="7">
    <source>
        <dbReference type="Proteomes" id="UP000198833"/>
    </source>
</evidence>
<dbReference type="Pfam" id="PF00753">
    <property type="entry name" value="Lactamase_B"/>
    <property type="match status" value="1"/>
</dbReference>
<dbReference type="GO" id="GO:0016787">
    <property type="term" value="F:hydrolase activity"/>
    <property type="evidence" value="ECO:0007669"/>
    <property type="project" value="UniProtKB-KW"/>
</dbReference>
<evidence type="ECO:0000259" key="5">
    <source>
        <dbReference type="SMART" id="SM00849"/>
    </source>
</evidence>
<comment type="similarity">
    <text evidence="1">Belongs to the metallo-beta-lactamase superfamily.</text>
</comment>
<evidence type="ECO:0000256" key="4">
    <source>
        <dbReference type="ARBA" id="ARBA00022833"/>
    </source>
</evidence>
<dbReference type="InterPro" id="IPR036866">
    <property type="entry name" value="RibonucZ/Hydroxyglut_hydro"/>
</dbReference>
<proteinExistence type="inferred from homology"/>
<dbReference type="SUPFAM" id="SSF56281">
    <property type="entry name" value="Metallo-hydrolase/oxidoreductase"/>
    <property type="match status" value="1"/>
</dbReference>
<dbReference type="STRING" id="89093.SAMN04488558_10229"/>
<accession>A0A1H9AMU9</accession>
<dbReference type="PANTHER" id="PTHR42978:SF6">
    <property type="entry name" value="QUORUM-QUENCHING LACTONASE YTNP-RELATED"/>
    <property type="match status" value="1"/>
</dbReference>
<keyword evidence="3" id="KW-0378">Hydrolase</keyword>
<dbReference type="RefSeq" id="WP_234971661.1">
    <property type="nucleotide sequence ID" value="NZ_FOEN01000002.1"/>
</dbReference>
<keyword evidence="2" id="KW-0479">Metal-binding</keyword>
<dbReference type="PANTHER" id="PTHR42978">
    <property type="entry name" value="QUORUM-QUENCHING LACTONASE YTNP-RELATED-RELATED"/>
    <property type="match status" value="1"/>
</dbReference>
<gene>
    <name evidence="6" type="ORF">SAMN04488558_10229</name>
</gene>
<keyword evidence="4" id="KW-0862">Zinc</keyword>
<protein>
    <submittedName>
        <fullName evidence="6">Glyoxylase, beta-lactamase superfamily II</fullName>
    </submittedName>
</protein>
<dbReference type="SMART" id="SM00849">
    <property type="entry name" value="Lactamase_B"/>
    <property type="match status" value="1"/>
</dbReference>
<dbReference type="EMBL" id="FOEN01000002">
    <property type="protein sequence ID" value="SEP78096.1"/>
    <property type="molecule type" value="Genomic_DNA"/>
</dbReference>
<organism evidence="6 7">
    <name type="scientific">Ignavigranum ruoffiae</name>
    <dbReference type="NCBI Taxonomy" id="89093"/>
    <lineage>
        <taxon>Bacteria</taxon>
        <taxon>Bacillati</taxon>
        <taxon>Bacillota</taxon>
        <taxon>Bacilli</taxon>
        <taxon>Lactobacillales</taxon>
        <taxon>Aerococcaceae</taxon>
        <taxon>Ignavigranum</taxon>
    </lineage>
</organism>
<dbReference type="Proteomes" id="UP000198833">
    <property type="component" value="Unassembled WGS sequence"/>
</dbReference>
<evidence type="ECO:0000313" key="6">
    <source>
        <dbReference type="EMBL" id="SEP78096.1"/>
    </source>
</evidence>
<feature type="domain" description="Metallo-beta-lactamase" evidence="5">
    <location>
        <begin position="50"/>
        <end position="258"/>
    </location>
</feature>